<dbReference type="AlphaFoldDB" id="A0A4S2FZK2"/>
<evidence type="ECO:0000256" key="3">
    <source>
        <dbReference type="ARBA" id="ARBA00022801"/>
    </source>
</evidence>
<keyword evidence="3" id="KW-0378">Hydrolase</keyword>
<evidence type="ECO:0000313" key="8">
    <source>
        <dbReference type="Proteomes" id="UP000306630"/>
    </source>
</evidence>
<feature type="coiled-coil region" evidence="4">
    <location>
        <begin position="184"/>
        <end position="211"/>
    </location>
</feature>
<accession>A0A4S2FZK2</accession>
<protein>
    <submittedName>
        <fullName evidence="7">Peptidase</fullName>
    </submittedName>
</protein>
<feature type="domain" description="Prohead serine protease" evidence="6">
    <location>
        <begin position="58"/>
        <end position="132"/>
    </location>
</feature>
<dbReference type="GO" id="GO:0008233">
    <property type="term" value="F:peptidase activity"/>
    <property type="evidence" value="ECO:0007669"/>
    <property type="project" value="UniProtKB-KW"/>
</dbReference>
<keyword evidence="2" id="KW-0645">Protease</keyword>
<evidence type="ECO:0000256" key="1">
    <source>
        <dbReference type="ARBA" id="ARBA00022612"/>
    </source>
</evidence>
<dbReference type="GO" id="GO:0006508">
    <property type="term" value="P:proteolysis"/>
    <property type="evidence" value="ECO:0007669"/>
    <property type="project" value="UniProtKB-KW"/>
</dbReference>
<dbReference type="InterPro" id="IPR054613">
    <property type="entry name" value="Peptidase_S78_dom"/>
</dbReference>
<evidence type="ECO:0000256" key="4">
    <source>
        <dbReference type="SAM" id="Coils"/>
    </source>
</evidence>
<proteinExistence type="predicted"/>
<keyword evidence="4" id="KW-0175">Coiled coil</keyword>
<comment type="caution">
    <text evidence="7">The sequence shown here is derived from an EMBL/GenBank/DDBJ whole genome shotgun (WGS) entry which is preliminary data.</text>
</comment>
<gene>
    <name evidence="7" type="ORF">E5333_04905</name>
</gene>
<dbReference type="Proteomes" id="UP000306630">
    <property type="component" value="Unassembled WGS sequence"/>
</dbReference>
<evidence type="ECO:0000256" key="5">
    <source>
        <dbReference type="SAM" id="MobiDB-lite"/>
    </source>
</evidence>
<dbReference type="Pfam" id="PF04586">
    <property type="entry name" value="Peptidase_S78"/>
    <property type="match status" value="1"/>
</dbReference>
<dbReference type="RefSeq" id="WP_123611866.1">
    <property type="nucleotide sequence ID" value="NZ_CAOMEY010000013.1"/>
</dbReference>
<keyword evidence="1" id="KW-1188">Viral release from host cell</keyword>
<name>A0A4S2FZK2_9BACT</name>
<evidence type="ECO:0000259" key="6">
    <source>
        <dbReference type="Pfam" id="PF04586"/>
    </source>
</evidence>
<evidence type="ECO:0000256" key="2">
    <source>
        <dbReference type="ARBA" id="ARBA00022670"/>
    </source>
</evidence>
<evidence type="ECO:0000313" key="7">
    <source>
        <dbReference type="EMBL" id="TGY74970.1"/>
    </source>
</evidence>
<sequence length="313" mass="34691">MGKRVRLTNDSLNSYGYRVLTEGVDISQYQRNPQLLYMHCRGLTIGLLKDIRKENGEITAEIVFDEATELSRQCKKQWEFGSLRMVSIGFDIIETSDDPEHLVVGQRRPTVTKARLYEVSVVDIGANDDAIKLRKDGELFTLSDGGDCPLPLLNCKSTIKSQQMELKTLALALGLTETADEAAVNAKIAELKTAKEEAATLRADKERLETDAITAAVDAAIADRRLSADKKQQFVGLGKKLGLADLKSTLDAMAPMVKPSQLIKPASTHATGGTGEKSYKKLSEVPTEEIEALKRDNEPEYRRLYKAEYGFDY</sequence>
<dbReference type="EMBL" id="SRYD01000015">
    <property type="protein sequence ID" value="TGY74970.1"/>
    <property type="molecule type" value="Genomic_DNA"/>
</dbReference>
<organism evidence="7 8">
    <name type="scientific">Muribaculum intestinale</name>
    <dbReference type="NCBI Taxonomy" id="1796646"/>
    <lineage>
        <taxon>Bacteria</taxon>
        <taxon>Pseudomonadati</taxon>
        <taxon>Bacteroidota</taxon>
        <taxon>Bacteroidia</taxon>
        <taxon>Bacteroidales</taxon>
        <taxon>Muribaculaceae</taxon>
        <taxon>Muribaculum</taxon>
    </lineage>
</organism>
<feature type="region of interest" description="Disordered" evidence="5">
    <location>
        <begin position="264"/>
        <end position="286"/>
    </location>
</feature>
<reference evidence="7 8" key="1">
    <citation type="submission" date="2019-04" db="EMBL/GenBank/DDBJ databases">
        <title>Microbes associate with the intestines of laboratory mice.</title>
        <authorList>
            <person name="Navarre W."/>
            <person name="Wong E."/>
            <person name="Huang K."/>
            <person name="Tropini C."/>
            <person name="Ng K."/>
            <person name="Yu B."/>
        </authorList>
    </citation>
    <scope>NUCLEOTIDE SEQUENCE [LARGE SCALE GENOMIC DNA]</scope>
    <source>
        <strain evidence="7 8">NM06_A21</strain>
    </source>
</reference>